<evidence type="ECO:0000256" key="1">
    <source>
        <dbReference type="SAM" id="Phobius"/>
    </source>
</evidence>
<gene>
    <name evidence="2" type="ORF">OKIOD_LOCUS3402</name>
</gene>
<dbReference type="EMBL" id="OU015568">
    <property type="protein sequence ID" value="CAG5088446.1"/>
    <property type="molecule type" value="Genomic_DNA"/>
</dbReference>
<accession>A0ABN7S0M5</accession>
<keyword evidence="3" id="KW-1185">Reference proteome</keyword>
<protein>
    <submittedName>
        <fullName evidence="2">Oidioi.mRNA.OKI2018_I69.PAR.g11844.t1.cds</fullName>
    </submittedName>
</protein>
<proteinExistence type="predicted"/>
<keyword evidence="1" id="KW-1133">Transmembrane helix</keyword>
<organism evidence="2 3">
    <name type="scientific">Oikopleura dioica</name>
    <name type="common">Tunicate</name>
    <dbReference type="NCBI Taxonomy" id="34765"/>
    <lineage>
        <taxon>Eukaryota</taxon>
        <taxon>Metazoa</taxon>
        <taxon>Chordata</taxon>
        <taxon>Tunicata</taxon>
        <taxon>Appendicularia</taxon>
        <taxon>Copelata</taxon>
        <taxon>Oikopleuridae</taxon>
        <taxon>Oikopleura</taxon>
    </lineage>
</organism>
<dbReference type="Proteomes" id="UP001158576">
    <property type="component" value="Chromosome PAR"/>
</dbReference>
<evidence type="ECO:0000313" key="2">
    <source>
        <dbReference type="EMBL" id="CAG5088446.1"/>
    </source>
</evidence>
<keyword evidence="1" id="KW-0472">Membrane</keyword>
<sequence>MKATGADNSEEIVSYKSVAYESPGSKYVVPVGSFHVKAIFLLFFTVLPVAVSMFGSGYLENCQIHLPKQVQTVYAAQTSAPTTTTKKPSSGNFFGRRRRSADDDGEEVLSSINLCESVWLPVFGFYLLALLIRVGPRMFIDFEQA</sequence>
<feature type="transmembrane region" description="Helical" evidence="1">
    <location>
        <begin position="39"/>
        <end position="59"/>
    </location>
</feature>
<reference evidence="2 3" key="1">
    <citation type="submission" date="2021-04" db="EMBL/GenBank/DDBJ databases">
        <authorList>
            <person name="Bliznina A."/>
        </authorList>
    </citation>
    <scope>NUCLEOTIDE SEQUENCE [LARGE SCALE GENOMIC DNA]</scope>
</reference>
<evidence type="ECO:0000313" key="3">
    <source>
        <dbReference type="Proteomes" id="UP001158576"/>
    </source>
</evidence>
<keyword evidence="1" id="KW-0812">Transmembrane</keyword>
<feature type="transmembrane region" description="Helical" evidence="1">
    <location>
        <begin position="118"/>
        <end position="135"/>
    </location>
</feature>
<name>A0ABN7S0M5_OIKDI</name>